<evidence type="ECO:0000313" key="2">
    <source>
        <dbReference type="Proteomes" id="UP000321079"/>
    </source>
</evidence>
<proteinExistence type="predicted"/>
<protein>
    <submittedName>
        <fullName evidence="1">Uncharacterized protein</fullName>
    </submittedName>
</protein>
<name>A0A511BB67_9PROT</name>
<gene>
    <name evidence="1" type="ORF">GKA01_22380</name>
</gene>
<evidence type="ECO:0000313" key="1">
    <source>
        <dbReference type="EMBL" id="GEK97041.1"/>
    </source>
</evidence>
<accession>A0A511BB67</accession>
<comment type="caution">
    <text evidence="1">The sequence shown here is derived from an EMBL/GenBank/DDBJ whole genome shotgun (WGS) entry which is preliminary data.</text>
</comment>
<dbReference type="EMBL" id="BJVA01000016">
    <property type="protein sequence ID" value="GEK97041.1"/>
    <property type="molecule type" value="Genomic_DNA"/>
</dbReference>
<keyword evidence="2" id="KW-1185">Reference proteome</keyword>
<reference evidence="1 2" key="1">
    <citation type="submission" date="2019-07" db="EMBL/GenBank/DDBJ databases">
        <title>Whole genome shotgun sequence of Gluconobacter kanchanaburiensis NBRC 103587.</title>
        <authorList>
            <person name="Hosoyama A."/>
            <person name="Uohara A."/>
            <person name="Ohji S."/>
            <person name="Ichikawa N."/>
        </authorList>
    </citation>
    <scope>NUCLEOTIDE SEQUENCE [LARGE SCALE GENOMIC DNA]</scope>
    <source>
        <strain evidence="1 2">NBRC 103587</strain>
    </source>
</reference>
<dbReference type="Proteomes" id="UP000321079">
    <property type="component" value="Unassembled WGS sequence"/>
</dbReference>
<organism evidence="1 2">
    <name type="scientific">Gluconobacter kanchanaburiensis NBRC 103587</name>
    <dbReference type="NCBI Taxonomy" id="1307948"/>
    <lineage>
        <taxon>Bacteria</taxon>
        <taxon>Pseudomonadati</taxon>
        <taxon>Pseudomonadota</taxon>
        <taxon>Alphaproteobacteria</taxon>
        <taxon>Acetobacterales</taxon>
        <taxon>Acetobacteraceae</taxon>
        <taxon>Gluconobacter</taxon>
    </lineage>
</organism>
<dbReference type="AlphaFoldDB" id="A0A511BB67"/>
<sequence>MNHFTTVDDNYALKFAKNRLSSDPGMRDSILRYFSELGPRRDRFNSIATYLTGPDILDDASIMFASKVLTDWHVIPNSILHRDIRNLAEQLASSQYVDRNPFFLMAALWIMCKYGLRKHILQVIEQTSNIWTHSEFLARQVAATYGKFRGHKQGEKMKDMVVSLGYETACSVFASFENMTAGPLITREIRLYVLNGKNITYSIQRKVFLHSRTLRA</sequence>